<gene>
    <name evidence="21" type="primary">gB</name>
</gene>
<evidence type="ECO:0000256" key="2">
    <source>
        <dbReference type="ARBA" id="ARBA00022581"/>
    </source>
</evidence>
<evidence type="ECO:0000256" key="5">
    <source>
        <dbReference type="ARBA" id="ARBA00022804"/>
    </source>
</evidence>
<evidence type="ECO:0000256" key="13">
    <source>
        <dbReference type="ARBA" id="ARBA00023157"/>
    </source>
</evidence>
<evidence type="ECO:0000256" key="8">
    <source>
        <dbReference type="ARBA" id="ARBA00022870"/>
    </source>
</evidence>
<dbReference type="GO" id="GO:0046718">
    <property type="term" value="P:symbiont entry into host cell"/>
    <property type="evidence" value="ECO:0007669"/>
    <property type="project" value="UniProtKB-KW"/>
</dbReference>
<proteinExistence type="inferred from homology"/>
<organismHost>
    <name type="scientific">Saimiri sciureus</name>
    <name type="common">Common squirrel monkey</name>
    <dbReference type="NCBI Taxonomy" id="9521"/>
</organismHost>
<keyword evidence="13" id="KW-1015">Disulfide bond</keyword>
<dbReference type="Pfam" id="PF17417">
    <property type="entry name" value="Glycoprot_B_PH2"/>
    <property type="match status" value="1"/>
</dbReference>
<evidence type="ECO:0000256" key="10">
    <source>
        <dbReference type="ARBA" id="ARBA00022989"/>
    </source>
</evidence>
<keyword evidence="10 17" id="KW-1133">Transmembrane helix</keyword>
<keyword evidence="2" id="KW-0945">Host-virus interaction</keyword>
<dbReference type="EMBL" id="AJ410493">
    <property type="protein sequence ID" value="CAC84303.1"/>
    <property type="molecule type" value="Genomic_DNA"/>
</dbReference>
<keyword evidence="3 17" id="KW-0812">Transmembrane</keyword>
<accession>Q80BQ6</accession>
<keyword evidence="11" id="KW-1039">Host endosome</keyword>
<reference evidence="21 22" key="1">
    <citation type="journal article" date="2003" name="Virology">
        <title>The genome of herpesvirus saimiri C488 which is capable of transforming human T cells.</title>
        <authorList>
            <person name="Ensser A."/>
            <person name="Thurau M."/>
            <person name="Wittmann S."/>
            <person name="Fickenscher H."/>
        </authorList>
    </citation>
    <scope>NUCLEOTIDE SEQUENCE [LARGE SCALE GENOMIC DNA]</scope>
    <source>
        <strain evidence="21">C488</strain>
    </source>
</reference>
<evidence type="ECO:0000259" key="19">
    <source>
        <dbReference type="Pfam" id="PF17416"/>
    </source>
</evidence>
<evidence type="ECO:0000256" key="12">
    <source>
        <dbReference type="ARBA" id="ARBA00023136"/>
    </source>
</evidence>
<feature type="domain" description="Herpesvirus Glycoprotein B PH-like" evidence="19">
    <location>
        <begin position="81"/>
        <end position="291"/>
    </location>
</feature>
<dbReference type="GO" id="GO:0019062">
    <property type="term" value="P:virion attachment to host cell"/>
    <property type="evidence" value="ECO:0007669"/>
    <property type="project" value="UniProtKB-KW"/>
</dbReference>
<keyword evidence="9" id="KW-0261">Viral envelope protein</keyword>
<keyword evidence="1" id="KW-1032">Host cell membrane</keyword>
<name>Q80BQ6_SHV2C</name>
<keyword evidence="4" id="KW-0732">Signal</keyword>
<dbReference type="Gene3D" id="1.20.5.1890">
    <property type="match status" value="1"/>
</dbReference>
<sequence>MVLNKHLLFIILLFSTACGQTTPSTTVAKNKTQAIDQEYFKYRVCSASTTGELFRFDLDRTCPSTEDKVHKEGILLVYKKNIVPYIFKVRRYKKITTSVRIFNGWTKEGVAITNKWELSRAVPKYEIDIMDKTYQCHNCMQIEVNGMLNSYYDRDGNNKTVDLKPVDGLTSAITRYISQPKVFADPGWLWGTYRTRTTVNCEIVDMFARSADPYTYFVTALGDTVEVSPFCDVDNSCPNATDVLSVQIDLNHTVVDYGNRATSQQHKKRIFAHTLDYSVSWEAVNKSASVCSMVFWKSFQRAIQTEHDSTYHFIANEITAGFSTVKELVSNFTSDYSCLMNHINTTLEDKIARVNNTHTPNGTAEYYQTEGGMILVWQPLIPIELEEAMLEATASPVTPSAPTSSSRSKRALRSRREVSAGSENNVFLSQIQYAYDKLRQSINNVLEELAITWCREQVRQTMVWYEIAKINPTSVMTAIYGKPVSAKALGDVISVTECINVDQSSVSIHKSLKTENNDICYSRPPVTFKFVNSSQLFKGQLGARNEILLSESLVENCHQNAEHFFTAKNETYHFKNYVHVETLPVTNISTLDTFLALNLTFIENIDFKAVELYSSGERKLANVFDLETMFREYNYYAQSISGLRKDFDNSQRNNRDRIIQDFSEILADLGSIGKVIVNVASSAFSLFGGIVTGILNFIKNPLGGMFTFLLIGAVIILVILLVRRTNNMSQAPIRMIYPDVEKSRSTVTPMEPETIKQILLGMHNMQQEEYKKKEEQRAARPSIFRQAAETFLRKRAGYKQISTEDKMV</sequence>
<evidence type="ECO:0000256" key="1">
    <source>
        <dbReference type="ARBA" id="ARBA00022511"/>
    </source>
</evidence>
<keyword evidence="15" id="KW-1160">Virus entry into host cell</keyword>
<keyword evidence="5" id="KW-1161">Viral attachment to host cell</keyword>
<evidence type="ECO:0000256" key="14">
    <source>
        <dbReference type="ARBA" id="ARBA00023180"/>
    </source>
</evidence>
<evidence type="ECO:0000259" key="18">
    <source>
        <dbReference type="Pfam" id="PF00606"/>
    </source>
</evidence>
<feature type="region of interest" description="Disordered" evidence="16">
    <location>
        <begin position="394"/>
        <end position="417"/>
    </location>
</feature>
<keyword evidence="6" id="KW-1040">Host Golgi apparatus</keyword>
<evidence type="ECO:0000313" key="22">
    <source>
        <dbReference type="Proteomes" id="UP000168086"/>
    </source>
</evidence>
<protein>
    <submittedName>
        <fullName evidence="21">GB protein</fullName>
    </submittedName>
</protein>
<evidence type="ECO:0000256" key="6">
    <source>
        <dbReference type="ARBA" id="ARBA00022812"/>
    </source>
</evidence>
<dbReference type="InterPro" id="IPR055341">
    <property type="entry name" value="Glycoprotein_B_ecto_C"/>
</dbReference>
<organism evidence="21 22">
    <name type="scientific">Saimiriine herpesvirus 2 (strain 488)</name>
    <name type="common">SaHV-2</name>
    <name type="synonym">Herpesvirus saimiri</name>
    <dbReference type="NCBI Taxonomy" id="10384"/>
    <lineage>
        <taxon>Viruses</taxon>
        <taxon>Duplodnaviria</taxon>
        <taxon>Heunggongvirae</taxon>
        <taxon>Peploviricota</taxon>
        <taxon>Herviviricetes</taxon>
        <taxon>Herpesvirales</taxon>
        <taxon>Orthoherpesviridae</taxon>
        <taxon>Gammaherpesvirinae</taxon>
        <taxon>Rhadinovirus</taxon>
        <taxon>Rhadinovirus saimiriinegamma2</taxon>
        <taxon>Saimiriine herpesvirus 2</taxon>
    </lineage>
</organism>
<evidence type="ECO:0000256" key="11">
    <source>
        <dbReference type="ARBA" id="ARBA00023046"/>
    </source>
</evidence>
<evidence type="ECO:0000256" key="15">
    <source>
        <dbReference type="ARBA" id="ARBA00023296"/>
    </source>
</evidence>
<dbReference type="Gene3D" id="6.10.250.3280">
    <property type="match status" value="1"/>
</dbReference>
<dbReference type="HAMAP" id="MF_04032">
    <property type="entry name" value="HSV_GB"/>
    <property type="match status" value="1"/>
</dbReference>
<feature type="compositionally biased region" description="Low complexity" evidence="16">
    <location>
        <begin position="394"/>
        <end position="406"/>
    </location>
</feature>
<evidence type="ECO:0000259" key="20">
    <source>
        <dbReference type="Pfam" id="PF17417"/>
    </source>
</evidence>
<feature type="domain" description="Herpesvirus Glycoprotein B PH-like" evidence="20">
    <location>
        <begin position="293"/>
        <end position="387"/>
    </location>
</feature>
<evidence type="ECO:0000256" key="9">
    <source>
        <dbReference type="ARBA" id="ARBA00022879"/>
    </source>
</evidence>
<dbReference type="Gene3D" id="2.30.29.100">
    <property type="match status" value="2"/>
</dbReference>
<dbReference type="InterPro" id="IPR000234">
    <property type="entry name" value="Herpes_Glycoprot_B"/>
</dbReference>
<evidence type="ECO:0000256" key="17">
    <source>
        <dbReference type="SAM" id="Phobius"/>
    </source>
</evidence>
<keyword evidence="14" id="KW-0325">Glycoprotein</keyword>
<dbReference type="InterPro" id="IPR035377">
    <property type="entry name" value="Glycoprot_B_PH1"/>
</dbReference>
<evidence type="ECO:0000256" key="4">
    <source>
        <dbReference type="ARBA" id="ARBA00022729"/>
    </source>
</evidence>
<evidence type="ECO:0000256" key="3">
    <source>
        <dbReference type="ARBA" id="ARBA00022692"/>
    </source>
</evidence>
<keyword evidence="12 17" id="KW-0472">Membrane</keyword>
<keyword evidence="8" id="KW-1043">Host membrane</keyword>
<dbReference type="Proteomes" id="UP000168086">
    <property type="component" value="Genome"/>
</dbReference>
<dbReference type="InterPro" id="IPR038631">
    <property type="entry name" value="Glycoprot_B_PH2_sf"/>
</dbReference>
<dbReference type="Pfam" id="PF17416">
    <property type="entry name" value="Glycoprot_B_PH1"/>
    <property type="match status" value="1"/>
</dbReference>
<feature type="domain" description="Herpesvirus glycoprotein B ectodomain C-terminal" evidence="18">
    <location>
        <begin position="425"/>
        <end position="645"/>
    </location>
</feature>
<evidence type="ECO:0000313" key="21">
    <source>
        <dbReference type="EMBL" id="CAC84303.1"/>
    </source>
</evidence>
<feature type="transmembrane region" description="Helical" evidence="17">
    <location>
        <begin position="702"/>
        <end position="722"/>
    </location>
</feature>
<dbReference type="SUPFAM" id="SSF161008">
    <property type="entry name" value="Viral glycoprotein ectodomain-like"/>
    <property type="match status" value="1"/>
</dbReference>
<dbReference type="GO" id="GO:0019031">
    <property type="term" value="C:viral envelope"/>
    <property type="evidence" value="ECO:0007669"/>
    <property type="project" value="UniProtKB-KW"/>
</dbReference>
<keyword evidence="7" id="KW-0946">Virion</keyword>
<dbReference type="Pfam" id="PF00606">
    <property type="entry name" value="Glycoprotein_B"/>
    <property type="match status" value="1"/>
</dbReference>
<dbReference type="Gene3D" id="2.30.30.1230">
    <property type="match status" value="1"/>
</dbReference>
<dbReference type="InterPro" id="IPR035381">
    <property type="entry name" value="Glycoprot_B_PH2"/>
</dbReference>
<evidence type="ECO:0000256" key="16">
    <source>
        <dbReference type="SAM" id="MobiDB-lite"/>
    </source>
</evidence>
<evidence type="ECO:0000256" key="7">
    <source>
        <dbReference type="ARBA" id="ARBA00022844"/>
    </source>
</evidence>
<dbReference type="PROSITE" id="PS51257">
    <property type="entry name" value="PROKAR_LIPOPROTEIN"/>
    <property type="match status" value="1"/>
</dbReference>